<organism evidence="2 3">
    <name type="scientific">Naasia aerilata</name>
    <dbReference type="NCBI Taxonomy" id="1162966"/>
    <lineage>
        <taxon>Bacteria</taxon>
        <taxon>Bacillati</taxon>
        <taxon>Actinomycetota</taxon>
        <taxon>Actinomycetes</taxon>
        <taxon>Micrococcales</taxon>
        <taxon>Microbacteriaceae</taxon>
        <taxon>Naasia</taxon>
    </lineage>
</organism>
<evidence type="ECO:0000313" key="2">
    <source>
        <dbReference type="EMBL" id="BDZ46011.1"/>
    </source>
</evidence>
<dbReference type="InterPro" id="IPR050765">
    <property type="entry name" value="Riboflavin_Biosynth_HTPR"/>
</dbReference>
<keyword evidence="3" id="KW-1185">Reference proteome</keyword>
<protein>
    <submittedName>
        <fullName evidence="2">Deaminase</fullName>
    </submittedName>
</protein>
<dbReference type="RefSeq" id="WP_286276115.1">
    <property type="nucleotide sequence ID" value="NZ_AP027731.1"/>
</dbReference>
<accession>A0ABM8GCN5</accession>
<evidence type="ECO:0000259" key="1">
    <source>
        <dbReference type="Pfam" id="PF01872"/>
    </source>
</evidence>
<evidence type="ECO:0000313" key="3">
    <source>
        <dbReference type="Proteomes" id="UP001321498"/>
    </source>
</evidence>
<dbReference type="Proteomes" id="UP001321498">
    <property type="component" value="Chromosome"/>
</dbReference>
<dbReference type="InterPro" id="IPR024072">
    <property type="entry name" value="DHFR-like_dom_sf"/>
</dbReference>
<name>A0ABM8GCN5_9MICO</name>
<dbReference type="PANTHER" id="PTHR38011:SF12">
    <property type="entry name" value="BIFUNCTIONAL DEAMINASE-REDUCTASE DOMAIN PROTEIN"/>
    <property type="match status" value="1"/>
</dbReference>
<dbReference type="PANTHER" id="PTHR38011">
    <property type="entry name" value="DIHYDROFOLATE REDUCTASE FAMILY PROTEIN (AFU_ORTHOLOGUE AFUA_8G06820)"/>
    <property type="match status" value="1"/>
</dbReference>
<dbReference type="EMBL" id="AP027731">
    <property type="protein sequence ID" value="BDZ46011.1"/>
    <property type="molecule type" value="Genomic_DNA"/>
</dbReference>
<gene>
    <name evidence="2" type="ORF">GCM10025866_19200</name>
</gene>
<dbReference type="Gene3D" id="3.40.430.10">
    <property type="entry name" value="Dihydrofolate Reductase, subunit A"/>
    <property type="match status" value="1"/>
</dbReference>
<dbReference type="InterPro" id="IPR002734">
    <property type="entry name" value="RibDG_C"/>
</dbReference>
<dbReference type="SUPFAM" id="SSF53597">
    <property type="entry name" value="Dihydrofolate reductase-like"/>
    <property type="match status" value="1"/>
</dbReference>
<sequence length="199" mass="21192">MSATVLYMSMSLDGFIAGPNVRDDNGLGDGGMVLHEWIFGGPGSDPQHIQPPDGVNGQVFAESMATGAVVAGRGTFEAAAGWQGDHHDGVPVFIYSRHPPGIDVPGWPNVTYLDDVPTALARAKEAAGDRNVLVHGATVAPLALRAGVLDELEIHLVPVLLGEGRRLFEGLPPEQIQLERTRVLEGEGGVTHLHYRVLR</sequence>
<dbReference type="Pfam" id="PF01872">
    <property type="entry name" value="RibD_C"/>
    <property type="match status" value="1"/>
</dbReference>
<reference evidence="3" key="1">
    <citation type="journal article" date="2019" name="Int. J. Syst. Evol. Microbiol.">
        <title>The Global Catalogue of Microorganisms (GCM) 10K type strain sequencing project: providing services to taxonomists for standard genome sequencing and annotation.</title>
        <authorList>
            <consortium name="The Broad Institute Genomics Platform"/>
            <consortium name="The Broad Institute Genome Sequencing Center for Infectious Disease"/>
            <person name="Wu L."/>
            <person name="Ma J."/>
        </authorList>
    </citation>
    <scope>NUCLEOTIDE SEQUENCE [LARGE SCALE GENOMIC DNA]</scope>
    <source>
        <strain evidence="3">NBRC 108725</strain>
    </source>
</reference>
<proteinExistence type="predicted"/>
<feature type="domain" description="Bacterial bifunctional deaminase-reductase C-terminal" evidence="1">
    <location>
        <begin position="6"/>
        <end position="184"/>
    </location>
</feature>